<evidence type="ECO:0000313" key="2">
    <source>
        <dbReference type="WBParaSite" id="MCU_013641-RA"/>
    </source>
</evidence>
<proteinExistence type="predicted"/>
<name>A0A5K3FZF9_MESCO</name>
<accession>A0A5K3FZF9</accession>
<feature type="region of interest" description="Disordered" evidence="1">
    <location>
        <begin position="1"/>
        <end position="28"/>
    </location>
</feature>
<feature type="compositionally biased region" description="Polar residues" evidence="1">
    <location>
        <begin position="7"/>
        <end position="28"/>
    </location>
</feature>
<protein>
    <submittedName>
        <fullName evidence="2">Gag-pol polyprotein</fullName>
    </submittedName>
</protein>
<dbReference type="AlphaFoldDB" id="A0A5K3FZF9"/>
<evidence type="ECO:0000256" key="1">
    <source>
        <dbReference type="SAM" id="MobiDB-lite"/>
    </source>
</evidence>
<sequence>MGPKPTNGGSKNVSKTSSDPDLSATANVFGQDTPLFQSAIQPPEFQTDDNIDRWLCVMDDFLRGVSPQLRSYRLLVNLSEKARYRADWSECTPETPYEELKERLVKKILEKRG</sequence>
<reference evidence="2" key="1">
    <citation type="submission" date="2019-11" db="UniProtKB">
        <authorList>
            <consortium name="WormBaseParasite"/>
        </authorList>
    </citation>
    <scope>IDENTIFICATION</scope>
</reference>
<dbReference type="WBParaSite" id="MCU_013641-RA">
    <property type="protein sequence ID" value="MCU_013641-RA"/>
    <property type="gene ID" value="MCU_013641"/>
</dbReference>
<organism evidence="2">
    <name type="scientific">Mesocestoides corti</name>
    <name type="common">Flatworm</name>
    <dbReference type="NCBI Taxonomy" id="53468"/>
    <lineage>
        <taxon>Eukaryota</taxon>
        <taxon>Metazoa</taxon>
        <taxon>Spiralia</taxon>
        <taxon>Lophotrochozoa</taxon>
        <taxon>Platyhelminthes</taxon>
        <taxon>Cestoda</taxon>
        <taxon>Eucestoda</taxon>
        <taxon>Cyclophyllidea</taxon>
        <taxon>Mesocestoididae</taxon>
        <taxon>Mesocestoides</taxon>
    </lineage>
</organism>